<dbReference type="PANTHER" id="PTHR31672:SF13">
    <property type="entry name" value="F-BOX PROTEIN CPR30-LIKE"/>
    <property type="match status" value="1"/>
</dbReference>
<dbReference type="SUPFAM" id="SSF81383">
    <property type="entry name" value="F-box domain"/>
    <property type="match status" value="1"/>
</dbReference>
<name>A0A834WL37_9FABA</name>
<dbReference type="Gene3D" id="1.20.1280.50">
    <property type="match status" value="1"/>
</dbReference>
<organism evidence="2 3">
    <name type="scientific">Senna tora</name>
    <dbReference type="NCBI Taxonomy" id="362788"/>
    <lineage>
        <taxon>Eukaryota</taxon>
        <taxon>Viridiplantae</taxon>
        <taxon>Streptophyta</taxon>
        <taxon>Embryophyta</taxon>
        <taxon>Tracheophyta</taxon>
        <taxon>Spermatophyta</taxon>
        <taxon>Magnoliopsida</taxon>
        <taxon>eudicotyledons</taxon>
        <taxon>Gunneridae</taxon>
        <taxon>Pentapetalae</taxon>
        <taxon>rosids</taxon>
        <taxon>fabids</taxon>
        <taxon>Fabales</taxon>
        <taxon>Fabaceae</taxon>
        <taxon>Caesalpinioideae</taxon>
        <taxon>Cassia clade</taxon>
        <taxon>Senna</taxon>
    </lineage>
</organism>
<dbReference type="InterPro" id="IPR050796">
    <property type="entry name" value="SCF_F-box_component"/>
</dbReference>
<reference evidence="2" key="1">
    <citation type="submission" date="2020-09" db="EMBL/GenBank/DDBJ databases">
        <title>Genome-Enabled Discovery of Anthraquinone Biosynthesis in Senna tora.</title>
        <authorList>
            <person name="Kang S.-H."/>
            <person name="Pandey R.P."/>
            <person name="Lee C.-M."/>
            <person name="Sim J.-S."/>
            <person name="Jeong J.-T."/>
            <person name="Choi B.-S."/>
            <person name="Jung M."/>
            <person name="Ginzburg D."/>
            <person name="Zhao K."/>
            <person name="Won S.Y."/>
            <person name="Oh T.-J."/>
            <person name="Yu Y."/>
            <person name="Kim N.-H."/>
            <person name="Lee O.R."/>
            <person name="Lee T.-H."/>
            <person name="Bashyal P."/>
            <person name="Kim T.-S."/>
            <person name="Lee W.-H."/>
            <person name="Kawkins C."/>
            <person name="Kim C.-K."/>
            <person name="Kim J.S."/>
            <person name="Ahn B.O."/>
            <person name="Rhee S.Y."/>
            <person name="Sohng J.K."/>
        </authorList>
    </citation>
    <scope>NUCLEOTIDE SEQUENCE</scope>
    <source>
        <tissue evidence="2">Leaf</tissue>
    </source>
</reference>
<evidence type="ECO:0000313" key="3">
    <source>
        <dbReference type="Proteomes" id="UP000634136"/>
    </source>
</evidence>
<gene>
    <name evidence="2" type="ORF">G2W53_022982</name>
</gene>
<dbReference type="AlphaFoldDB" id="A0A834WL37"/>
<dbReference type="InterPro" id="IPR001810">
    <property type="entry name" value="F-box_dom"/>
</dbReference>
<evidence type="ECO:0000313" key="2">
    <source>
        <dbReference type="EMBL" id="KAF7824838.1"/>
    </source>
</evidence>
<proteinExistence type="predicted"/>
<sequence length="268" mass="30617">MELPDHLISDIFSWLPAKSLCKFKCCSKSISRLTRDKYFAIKHSQNSSLKDDSSFLIQSHVFEDGRTEIHGLPSSSSSSSYDEGKESPPSNFGFRIYDSEKGVWEIRENHLVVPGKAIEGLDFRFPVFHKGAIHFLSCDPHGPYILAYNVESGISTTLNLPQECRETEFKARIFKWGKAGRSNYDDDDDESICLVRFDGEKKSFGIWVLMDYETSFWSKLLEISFEEMELGSDDFSVSGYSVMNGNSLVFVHFARAVLVRHKFTLLRE</sequence>
<accession>A0A834WL37</accession>
<dbReference type="InterPro" id="IPR036047">
    <property type="entry name" value="F-box-like_dom_sf"/>
</dbReference>
<feature type="domain" description="F-box" evidence="1">
    <location>
        <begin position="1"/>
        <end position="43"/>
    </location>
</feature>
<dbReference type="EMBL" id="JAAIUW010000007">
    <property type="protein sequence ID" value="KAF7824838.1"/>
    <property type="molecule type" value="Genomic_DNA"/>
</dbReference>
<dbReference type="Pfam" id="PF00646">
    <property type="entry name" value="F-box"/>
    <property type="match status" value="1"/>
</dbReference>
<dbReference type="PROSITE" id="PS50181">
    <property type="entry name" value="FBOX"/>
    <property type="match status" value="1"/>
</dbReference>
<dbReference type="SMART" id="SM00256">
    <property type="entry name" value="FBOX"/>
    <property type="match status" value="1"/>
</dbReference>
<protein>
    <submittedName>
        <fullName evidence="2">F-box protein</fullName>
    </submittedName>
</protein>
<evidence type="ECO:0000259" key="1">
    <source>
        <dbReference type="PROSITE" id="PS50181"/>
    </source>
</evidence>
<keyword evidence="3" id="KW-1185">Reference proteome</keyword>
<dbReference type="PANTHER" id="PTHR31672">
    <property type="entry name" value="BNACNNG10540D PROTEIN"/>
    <property type="match status" value="1"/>
</dbReference>
<comment type="caution">
    <text evidence="2">The sequence shown here is derived from an EMBL/GenBank/DDBJ whole genome shotgun (WGS) entry which is preliminary data.</text>
</comment>
<dbReference type="OrthoDB" id="1433187at2759"/>
<dbReference type="Proteomes" id="UP000634136">
    <property type="component" value="Unassembled WGS sequence"/>
</dbReference>